<evidence type="ECO:0000313" key="2">
    <source>
        <dbReference type="Proteomes" id="UP001153636"/>
    </source>
</evidence>
<protein>
    <submittedName>
        <fullName evidence="1">Uncharacterized protein</fullName>
    </submittedName>
</protein>
<dbReference type="AlphaFoldDB" id="A0A9P0CJG7"/>
<organism evidence="1 2">
    <name type="scientific">Psylliodes chrysocephalus</name>
    <dbReference type="NCBI Taxonomy" id="3402493"/>
    <lineage>
        <taxon>Eukaryota</taxon>
        <taxon>Metazoa</taxon>
        <taxon>Ecdysozoa</taxon>
        <taxon>Arthropoda</taxon>
        <taxon>Hexapoda</taxon>
        <taxon>Insecta</taxon>
        <taxon>Pterygota</taxon>
        <taxon>Neoptera</taxon>
        <taxon>Endopterygota</taxon>
        <taxon>Coleoptera</taxon>
        <taxon>Polyphaga</taxon>
        <taxon>Cucujiformia</taxon>
        <taxon>Chrysomeloidea</taxon>
        <taxon>Chrysomelidae</taxon>
        <taxon>Galerucinae</taxon>
        <taxon>Alticini</taxon>
        <taxon>Psylliodes</taxon>
    </lineage>
</organism>
<accession>A0A9P0CJG7</accession>
<sequence length="25" mass="2890">MYFIIKKNIYTGCTNKNSQAGYFGK</sequence>
<dbReference type="Proteomes" id="UP001153636">
    <property type="component" value="Chromosome 10"/>
</dbReference>
<name>A0A9P0CJG7_9CUCU</name>
<keyword evidence="2" id="KW-1185">Reference proteome</keyword>
<dbReference type="EMBL" id="OV651822">
    <property type="protein sequence ID" value="CAH1100575.1"/>
    <property type="molecule type" value="Genomic_DNA"/>
</dbReference>
<gene>
    <name evidence="1" type="ORF">PSYICH_LOCUS1688</name>
</gene>
<dbReference type="OrthoDB" id="10265785at2759"/>
<proteinExistence type="predicted"/>
<evidence type="ECO:0000313" key="1">
    <source>
        <dbReference type="EMBL" id="CAH1100575.1"/>
    </source>
</evidence>
<reference evidence="1" key="1">
    <citation type="submission" date="2022-01" db="EMBL/GenBank/DDBJ databases">
        <authorList>
            <person name="King R."/>
        </authorList>
    </citation>
    <scope>NUCLEOTIDE SEQUENCE</scope>
</reference>